<feature type="region of interest" description="Disordered" evidence="3">
    <location>
        <begin position="92"/>
        <end position="124"/>
    </location>
</feature>
<evidence type="ECO:0000256" key="2">
    <source>
        <dbReference type="ARBA" id="ARBA00025626"/>
    </source>
</evidence>
<sequence length="364" mass="40251">MVYVSVRGRIWLQAEAMNMVESVGNYTKHRKVPIMVKKQDRYITFFVPSISGESVAHAYQVTLAGVLSSNSDKVCELCSKGIFLKSTNAEVYKSTTGSDPPVLSKESGEGQAKGKRTRKQKASPEEIVKAAKEIEEKIIQSCGVEDIGGFLYAGEPNVKRTSSFSTGYMVPVYEVVDLVSVDPQLHSRYALGTRFVSVEESEERERRQAAGQMIYYVEVSSALFTFSFDLDTSSIGKYTYITSEYGKQIPGVDPLKRSSAALEALEQFLVEFPIGAKRTRFNPSDIRWESLLLAVSDGVFTLPSSFRSDYISRAVSKKKIASKNTELFAYTEDGCGLEGVGCFNTPEEAVKSAIQVAKQRLKQA</sequence>
<keyword evidence="1" id="KW-0051">Antiviral defense</keyword>
<dbReference type="GO" id="GO:0051607">
    <property type="term" value="P:defense response to virus"/>
    <property type="evidence" value="ECO:0007669"/>
    <property type="project" value="UniProtKB-KW"/>
</dbReference>
<dbReference type="EMBL" id="DSAY01000124">
    <property type="protein sequence ID" value="HDP15507.1"/>
    <property type="molecule type" value="Genomic_DNA"/>
</dbReference>
<dbReference type="NCBIfam" id="TIGR01875">
    <property type="entry name" value="cas_MJ0381"/>
    <property type="match status" value="1"/>
</dbReference>
<comment type="caution">
    <text evidence="4">The sequence shown here is derived from an EMBL/GenBank/DDBJ whole genome shotgun (WGS) entry which is preliminary data.</text>
</comment>
<dbReference type="Pfam" id="PF01905">
    <property type="entry name" value="DevR"/>
    <property type="match status" value="1"/>
</dbReference>
<dbReference type="PANTHER" id="PTHR37459">
    <property type="match status" value="1"/>
</dbReference>
<reference evidence="4" key="1">
    <citation type="journal article" date="2020" name="mSystems">
        <title>Genome- and Community-Level Interaction Insights into Carbon Utilization and Element Cycling Functions of Hydrothermarchaeota in Hydrothermal Sediment.</title>
        <authorList>
            <person name="Zhou Z."/>
            <person name="Liu Y."/>
            <person name="Xu W."/>
            <person name="Pan J."/>
            <person name="Luo Z.H."/>
            <person name="Li M."/>
        </authorList>
    </citation>
    <scope>NUCLEOTIDE SEQUENCE [LARGE SCALE GENOMIC DNA]</scope>
    <source>
        <strain evidence="4">SpSt-116</strain>
    </source>
</reference>
<accession>A0A7C1GAW9</accession>
<dbReference type="InterPro" id="IPR052681">
    <property type="entry name" value="CRISPR-Cas7/Cst2/DevR"/>
</dbReference>
<evidence type="ECO:0000256" key="1">
    <source>
        <dbReference type="ARBA" id="ARBA00023118"/>
    </source>
</evidence>
<dbReference type="AlphaFoldDB" id="A0A7C1GAW9"/>
<comment type="function">
    <text evidence="2">CRISPR (clustered regularly interspaced short palindromic repeat) is an adaptive immune system that provides protection against mobile genetic elements (viruses, transposable elements and conjugative plasmids). CRISPR clusters contain spacers, sequences complementary to antecedent mobile elements, and target invading nucleic acids. CRISPR clusters are transcribed and processed into CRISPR RNA (crRNA).</text>
</comment>
<proteinExistence type="predicted"/>
<evidence type="ECO:0000256" key="3">
    <source>
        <dbReference type="SAM" id="MobiDB-lite"/>
    </source>
</evidence>
<organism evidence="4">
    <name type="scientific">Thermofilum adornatum</name>
    <dbReference type="NCBI Taxonomy" id="1365176"/>
    <lineage>
        <taxon>Archaea</taxon>
        <taxon>Thermoproteota</taxon>
        <taxon>Thermoprotei</taxon>
        <taxon>Thermofilales</taxon>
        <taxon>Thermofilaceae</taxon>
        <taxon>Thermofilum</taxon>
    </lineage>
</organism>
<protein>
    <submittedName>
        <fullName evidence="4">DevR family CRISPR-associated autoregulator</fullName>
    </submittedName>
</protein>
<name>A0A7C1GAW9_9CREN</name>
<dbReference type="InterPro" id="IPR010154">
    <property type="entry name" value="CRISPR-assoc_Cas7/Cst2/DevR"/>
</dbReference>
<evidence type="ECO:0000313" key="4">
    <source>
        <dbReference type="EMBL" id="HDP15507.1"/>
    </source>
</evidence>
<gene>
    <name evidence="4" type="ORF">ENN26_07035</name>
</gene>
<dbReference type="PANTHER" id="PTHR37459:SF1">
    <property type="entry name" value="CRISPR-ASSOCIATED PROTEIN CAS7_CST2_DEVR"/>
    <property type="match status" value="1"/>
</dbReference>